<gene>
    <name evidence="4" type="ORF">INT47_004315</name>
</gene>
<evidence type="ECO:0000313" key="5">
    <source>
        <dbReference type="Proteomes" id="UP000603453"/>
    </source>
</evidence>
<dbReference type="GO" id="GO:0005739">
    <property type="term" value="C:mitochondrion"/>
    <property type="evidence" value="ECO:0007669"/>
    <property type="project" value="TreeGrafter"/>
</dbReference>
<sequence>MEKLLVRVKSNQNFKGEISKASVTQDPFNVHFRNKVSEEMEICYGLVIGTLAGDTDFLLLKLDEFTMEVTVMSNQPIKDKKSTSLGHVTAIHILPPDQNDTRMGHCDPQILLGYSRGSILIYRYRAKIYSYNAPRLRLPINLSEFTDYRNYPITLLSCVRSYNSLAMTVAFSQDKPEGNVRYADSSPYVKIIETHGDLSRKQLNVLYPSDPSAVILEANLILKELTINELDSIIQLDIIYQNKFSFELNIWNLSPTQMKWKYTAELDQGTCYSLIHRRSRLRSDDLLAYYKNTPQRLLQGILQYQKAMTTDSGLELKRKATSYEDRVLHKRTKRSAANKVATQSNTDENSSTGGEISESESCFDVLSGACSTVSEERQVPESINTRSVAVRENIEASSAVSSTEDSHSPDKETEVAESAKNVTDMVIDELEDYPAETITEETTHTVIQEITTETVTDVDIDKSVETVTQSSVETSTENVLIDDKTNEWTLVERTEKVEEDSTVQTNEDASSEVGQQESFDLGDQSIQAAEPKSTDMQEDFELAQEHDATEDLKEDVEVEAESNNQEEPVSEEESSKESFTLDRLESPEKCTVEQDLVTKDAIVKHEDFGNQDIEMQEDTNTPGELETQEDIYTPEDKNMQEDINTHEGDNMQEEKANISENTINSQDEPYPQYEIKSGGHIDMLEAANSPEAVDSSHNQNSFSEKDSTIPQDAVKIEKDTYIEDNNSEDGNPRQDDMMTLDDISIQDTIATDYNESTQDTVTTYYNESTEDDIAIYDNNDTDDGISAKDDIDEKYVIVAQTNGNAQIDCDRPKDDVVQDDHNLQDDPQTDVNAQQGVHIGTSAGLNQQEDFVFIEKPIESTENDSVQTPSKSPELRSESLNNNIESFGQDMEEQVDTPTNADVLSDGYAQEKIHVETASEEELLNQYNKESPTLLDVQLATLMSIIQQANVEKDSKNLNASAATTEEHFIQDPVEIITHNPSAVTTDNNEQVEITQDGYVDVNKSAITVEDINENQDNLNEINETKETFNADHHSVDSTCTAADEDEIMDNDQDDGCDMGYCDDSDLYNSPTEEEEPLQSTSTVDEGEEDKDDTLQDEGSICEDRDVLSDIGSIHNSFIPASNITSPDTTTTTIGSSPKVDYIPVMQQDLARLSESSDHSSDQNEAALAIAKEQEEQRIEEANQAKLAIEKAQEDERIEAARQAKLALEKAQEDERIEAARQAKLALEKAQEDERIEAARQAKLALEKAQEDERIEAARQAKLALEKAQEEQRIEAARQAKIAFEKAQEEQRIEAARQAKIAFEKAQEEQRIEAIRQSKQASEKEFSTLLHETIKIRDIDTFMKMPLIDQDQIDEIGLSCWYTPDARVKLLLIRYLCKHSLGKMIVPLCKRVFDAPNDFTEEETQEYKSIYKKYIKEYPSYNEDINVFTSEGRQELIHKELNRFKFNPSYTSEEQKKSFQKYMDYYGFGTEL</sequence>
<feature type="region of interest" description="Disordered" evidence="3">
    <location>
        <begin position="492"/>
        <end position="521"/>
    </location>
</feature>
<feature type="region of interest" description="Disordered" evidence="3">
    <location>
        <begin position="395"/>
        <end position="421"/>
    </location>
</feature>
<feature type="compositionally biased region" description="Acidic residues" evidence="3">
    <location>
        <begin position="1085"/>
        <end position="1096"/>
    </location>
</feature>
<feature type="compositionally biased region" description="Low complexity" evidence="3">
    <location>
        <begin position="348"/>
        <end position="359"/>
    </location>
</feature>
<feature type="compositionally biased region" description="Polar residues" evidence="3">
    <location>
        <begin position="1117"/>
        <end position="1128"/>
    </location>
</feature>
<feature type="region of interest" description="Disordered" evidence="3">
    <location>
        <begin position="608"/>
        <end position="636"/>
    </location>
</feature>
<name>A0A8H7RBQ5_9FUNG</name>
<keyword evidence="1 2" id="KW-0175">Coiled coil</keyword>
<organism evidence="4 5">
    <name type="scientific">Mucor saturninus</name>
    <dbReference type="NCBI Taxonomy" id="64648"/>
    <lineage>
        <taxon>Eukaryota</taxon>
        <taxon>Fungi</taxon>
        <taxon>Fungi incertae sedis</taxon>
        <taxon>Mucoromycota</taxon>
        <taxon>Mucoromycotina</taxon>
        <taxon>Mucoromycetes</taxon>
        <taxon>Mucorales</taxon>
        <taxon>Mucorineae</taxon>
        <taxon>Mucoraceae</taxon>
        <taxon>Mucor</taxon>
    </lineage>
</organism>
<feature type="compositionally biased region" description="Polar residues" evidence="3">
    <location>
        <begin position="502"/>
        <end position="518"/>
    </location>
</feature>
<comment type="caution">
    <text evidence="4">The sequence shown here is derived from an EMBL/GenBank/DDBJ whole genome shotgun (WGS) entry which is preliminary data.</text>
</comment>
<feature type="region of interest" description="Disordered" evidence="3">
    <location>
        <begin position="549"/>
        <end position="592"/>
    </location>
</feature>
<feature type="coiled-coil region" evidence="2">
    <location>
        <begin position="1165"/>
        <end position="1325"/>
    </location>
</feature>
<feature type="region of interest" description="Disordered" evidence="3">
    <location>
        <begin position="659"/>
        <end position="737"/>
    </location>
</feature>
<feature type="compositionally biased region" description="Basic and acidic residues" evidence="3">
    <location>
        <begin position="573"/>
        <end position="592"/>
    </location>
</feature>
<proteinExistence type="predicted"/>
<evidence type="ECO:0000256" key="2">
    <source>
        <dbReference type="SAM" id="Coils"/>
    </source>
</evidence>
<evidence type="ECO:0000313" key="4">
    <source>
        <dbReference type="EMBL" id="KAG2207565.1"/>
    </source>
</evidence>
<dbReference type="PANTHER" id="PTHR23075">
    <property type="entry name" value="PUTATIVE ATP-ASE"/>
    <property type="match status" value="1"/>
</dbReference>
<feature type="compositionally biased region" description="Basic and acidic residues" evidence="3">
    <location>
        <begin position="404"/>
        <end position="414"/>
    </location>
</feature>
<reference evidence="4" key="1">
    <citation type="submission" date="2020-12" db="EMBL/GenBank/DDBJ databases">
        <title>Metabolic potential, ecology and presence of endohyphal bacteria is reflected in genomic diversity of Mucoromycotina.</title>
        <authorList>
            <person name="Muszewska A."/>
            <person name="Okrasinska A."/>
            <person name="Steczkiewicz K."/>
            <person name="Drgas O."/>
            <person name="Orlowska M."/>
            <person name="Perlinska-Lenart U."/>
            <person name="Aleksandrzak-Piekarczyk T."/>
            <person name="Szatraj K."/>
            <person name="Zielenkiewicz U."/>
            <person name="Pilsyk S."/>
            <person name="Malc E."/>
            <person name="Mieczkowski P."/>
            <person name="Kruszewska J.S."/>
            <person name="Biernat P."/>
            <person name="Pawlowska J."/>
        </authorList>
    </citation>
    <scope>NUCLEOTIDE SEQUENCE</scope>
    <source>
        <strain evidence="4">WA0000017839</strain>
    </source>
</reference>
<dbReference type="GO" id="GO:0007005">
    <property type="term" value="P:mitochondrion organization"/>
    <property type="evidence" value="ECO:0007669"/>
    <property type="project" value="TreeGrafter"/>
</dbReference>
<feature type="region of interest" description="Disordered" evidence="3">
    <location>
        <begin position="327"/>
        <end position="359"/>
    </location>
</feature>
<dbReference type="PANTHER" id="PTHR23075:SF0">
    <property type="entry name" value="ATPASE FAMILY AAA DOMAIN-CONTAINING PROTEIN 3"/>
    <property type="match status" value="1"/>
</dbReference>
<dbReference type="Proteomes" id="UP000603453">
    <property type="component" value="Unassembled WGS sequence"/>
</dbReference>
<feature type="region of interest" description="Disordered" evidence="3">
    <location>
        <begin position="1117"/>
        <end position="1138"/>
    </location>
</feature>
<dbReference type="OrthoDB" id="2290735at2759"/>
<accession>A0A8H7RBQ5</accession>
<evidence type="ECO:0000256" key="1">
    <source>
        <dbReference type="ARBA" id="ARBA00023054"/>
    </source>
</evidence>
<protein>
    <submittedName>
        <fullName evidence="4">Uncharacterized protein</fullName>
    </submittedName>
</protein>
<feature type="region of interest" description="Disordered" evidence="3">
    <location>
        <begin position="1044"/>
        <end position="1101"/>
    </location>
</feature>
<feature type="compositionally biased region" description="Acidic residues" evidence="3">
    <location>
        <begin position="1044"/>
        <end position="1077"/>
    </location>
</feature>
<dbReference type="EMBL" id="JAEPRD010000024">
    <property type="protein sequence ID" value="KAG2207565.1"/>
    <property type="molecule type" value="Genomic_DNA"/>
</dbReference>
<feature type="region of interest" description="Disordered" evidence="3">
    <location>
        <begin position="858"/>
        <end position="878"/>
    </location>
</feature>
<dbReference type="GO" id="GO:0008270">
    <property type="term" value="F:zinc ion binding"/>
    <property type="evidence" value="ECO:0007669"/>
    <property type="project" value="TreeGrafter"/>
</dbReference>
<evidence type="ECO:0000256" key="3">
    <source>
        <dbReference type="SAM" id="MobiDB-lite"/>
    </source>
</evidence>
<keyword evidence="5" id="KW-1185">Reference proteome</keyword>